<dbReference type="Proteomes" id="UP000593562">
    <property type="component" value="Unassembled WGS sequence"/>
</dbReference>
<comment type="similarity">
    <text evidence="3">Belongs to the 3-hydroxybenzoate 6-hydroxylase family.</text>
</comment>
<dbReference type="InterPro" id="IPR044560">
    <property type="entry name" value="MOase"/>
</dbReference>
<dbReference type="EMBL" id="JAAARO010000002">
    <property type="protein sequence ID" value="KAF5751817.1"/>
    <property type="molecule type" value="Genomic_DNA"/>
</dbReference>
<gene>
    <name evidence="5" type="ORF">HS088_TW02G00835</name>
</gene>
<dbReference type="GO" id="GO:0071949">
    <property type="term" value="F:FAD binding"/>
    <property type="evidence" value="ECO:0007669"/>
    <property type="project" value="InterPro"/>
</dbReference>
<dbReference type="Gene3D" id="3.50.50.60">
    <property type="entry name" value="FAD/NAD(P)-binding domain"/>
    <property type="match status" value="1"/>
</dbReference>
<feature type="domain" description="FAD-binding" evidence="4">
    <location>
        <begin position="80"/>
        <end position="123"/>
    </location>
</feature>
<evidence type="ECO:0000256" key="1">
    <source>
        <dbReference type="ARBA" id="ARBA00023002"/>
    </source>
</evidence>
<dbReference type="PANTHER" id="PTHR45934">
    <property type="entry name" value="FAD/NAD(P)-BINDING OXIDOREDUCTASE FAMILY PROTEIN"/>
    <property type="match status" value="1"/>
</dbReference>
<dbReference type="AlphaFoldDB" id="A0A7J7DZS9"/>
<name>A0A7J7DZS9_TRIWF</name>
<dbReference type="SUPFAM" id="SSF51905">
    <property type="entry name" value="FAD/NAD(P)-binding domain"/>
    <property type="match status" value="1"/>
</dbReference>
<evidence type="ECO:0000259" key="4">
    <source>
        <dbReference type="Pfam" id="PF01494"/>
    </source>
</evidence>
<dbReference type="Pfam" id="PF01494">
    <property type="entry name" value="FAD_binding_3"/>
    <property type="match status" value="1"/>
</dbReference>
<protein>
    <submittedName>
        <fullName evidence="5">Zeaxanthin epoxidase chloroplastic-like</fullName>
    </submittedName>
</protein>
<dbReference type="InterPro" id="IPR036188">
    <property type="entry name" value="FAD/NAD-bd_sf"/>
</dbReference>
<sequence>MRERELDLFLSMRKSFIGLSLFESPHNGQKLAGKPELIQGEVLENYAKNFPPMFIDIVQHSDLSRLSIAPLMFRYPWDIVFGNLSKGNVTVAGDAMHPMTPDLGQGGCAALEDAVLFGRYIGESFIKNQKLDSKDITQAIQGYVNERRWRVSALVVGSYVSGWAQQGGAGWLKKFIRDSVFYKFLLSGIVKLQHYDCGRLPTVSSDTDAVEHNSRSLPCT</sequence>
<evidence type="ECO:0000256" key="3">
    <source>
        <dbReference type="ARBA" id="ARBA00024018"/>
    </source>
</evidence>
<evidence type="ECO:0000313" key="6">
    <source>
        <dbReference type="Proteomes" id="UP000593562"/>
    </source>
</evidence>
<keyword evidence="6" id="KW-1185">Reference proteome</keyword>
<keyword evidence="1" id="KW-0560">Oxidoreductase</keyword>
<accession>A0A7J7DZS9</accession>
<dbReference type="PANTHER" id="PTHR45934:SF1">
    <property type="entry name" value="OS04G0423100 PROTEIN"/>
    <property type="match status" value="1"/>
</dbReference>
<dbReference type="InParanoid" id="A0A7J7DZS9"/>
<keyword evidence="2" id="KW-0503">Monooxygenase</keyword>
<organism evidence="5 6">
    <name type="scientific">Tripterygium wilfordii</name>
    <name type="common">Thunder God vine</name>
    <dbReference type="NCBI Taxonomy" id="458696"/>
    <lineage>
        <taxon>Eukaryota</taxon>
        <taxon>Viridiplantae</taxon>
        <taxon>Streptophyta</taxon>
        <taxon>Embryophyta</taxon>
        <taxon>Tracheophyta</taxon>
        <taxon>Spermatophyta</taxon>
        <taxon>Magnoliopsida</taxon>
        <taxon>eudicotyledons</taxon>
        <taxon>Gunneridae</taxon>
        <taxon>Pentapetalae</taxon>
        <taxon>rosids</taxon>
        <taxon>fabids</taxon>
        <taxon>Celastrales</taxon>
        <taxon>Celastraceae</taxon>
        <taxon>Tripterygium</taxon>
    </lineage>
</organism>
<evidence type="ECO:0000313" key="5">
    <source>
        <dbReference type="EMBL" id="KAF5751817.1"/>
    </source>
</evidence>
<dbReference type="GO" id="GO:0004497">
    <property type="term" value="F:monooxygenase activity"/>
    <property type="evidence" value="ECO:0007669"/>
    <property type="project" value="UniProtKB-KW"/>
</dbReference>
<proteinExistence type="inferred from homology"/>
<reference evidence="5 6" key="1">
    <citation type="journal article" date="2020" name="Nat. Commun.">
        <title>Genome of Tripterygium wilfordii and identification of cytochrome P450 involved in triptolide biosynthesis.</title>
        <authorList>
            <person name="Tu L."/>
            <person name="Su P."/>
            <person name="Zhang Z."/>
            <person name="Gao L."/>
            <person name="Wang J."/>
            <person name="Hu T."/>
            <person name="Zhou J."/>
            <person name="Zhang Y."/>
            <person name="Zhao Y."/>
            <person name="Liu Y."/>
            <person name="Song Y."/>
            <person name="Tong Y."/>
            <person name="Lu Y."/>
            <person name="Yang J."/>
            <person name="Xu C."/>
            <person name="Jia M."/>
            <person name="Peters R.J."/>
            <person name="Huang L."/>
            <person name="Gao W."/>
        </authorList>
    </citation>
    <scope>NUCLEOTIDE SEQUENCE [LARGE SCALE GENOMIC DNA]</scope>
    <source>
        <strain evidence="6">cv. XIE 37</strain>
        <tissue evidence="5">Leaf</tissue>
    </source>
</reference>
<evidence type="ECO:0000256" key="2">
    <source>
        <dbReference type="ARBA" id="ARBA00023033"/>
    </source>
</evidence>
<comment type="caution">
    <text evidence="5">The sequence shown here is derived from an EMBL/GenBank/DDBJ whole genome shotgun (WGS) entry which is preliminary data.</text>
</comment>
<dbReference type="InterPro" id="IPR002938">
    <property type="entry name" value="FAD-bd"/>
</dbReference>